<proteinExistence type="predicted"/>
<feature type="repeat" description="Cell wall-binding" evidence="2">
    <location>
        <begin position="121"/>
        <end position="140"/>
    </location>
</feature>
<evidence type="ECO:0000256" key="1">
    <source>
        <dbReference type="ARBA" id="ARBA00022737"/>
    </source>
</evidence>
<evidence type="ECO:0000259" key="5">
    <source>
        <dbReference type="Pfam" id="PF13529"/>
    </source>
</evidence>
<name>I7JXR3_9LACO</name>
<evidence type="ECO:0000313" key="7">
    <source>
        <dbReference type="Proteomes" id="UP000009311"/>
    </source>
</evidence>
<dbReference type="Pfam" id="PF13529">
    <property type="entry name" value="Peptidase_C39_2"/>
    <property type="match status" value="1"/>
</dbReference>
<dbReference type="STRING" id="1423790.BN53_02070"/>
<keyword evidence="4" id="KW-0732">Signal</keyword>
<dbReference type="AlphaFoldDB" id="I7JXR3"/>
<evidence type="ECO:0000256" key="3">
    <source>
        <dbReference type="SAM" id="MobiDB-lite"/>
    </source>
</evidence>
<feature type="domain" description="Peptidase C39-like" evidence="5">
    <location>
        <begin position="190"/>
        <end position="319"/>
    </location>
</feature>
<feature type="compositionally biased region" description="Polar residues" evidence="3">
    <location>
        <begin position="63"/>
        <end position="77"/>
    </location>
</feature>
<dbReference type="OrthoDB" id="1164310at2"/>
<dbReference type="RefSeq" id="WP_009559445.1">
    <property type="nucleotide sequence ID" value="NZ_AYZN01000002.1"/>
</dbReference>
<accession>I7JXR3</accession>
<dbReference type="eggNOG" id="COG4990">
    <property type="taxonomic scope" value="Bacteria"/>
</dbReference>
<dbReference type="Gene3D" id="3.90.70.10">
    <property type="entry name" value="Cysteine proteinases"/>
    <property type="match status" value="1"/>
</dbReference>
<sequence length="345" mass="38902">MKHNKQLIIFSLLFCVGLFFTNSPIVRADTLDNSSQNSTITSNNDANQSDTTNSSQTSSDQSEQVNTDTSGQNTTEKNTQNDQSNQNTQENNPNHQQVAQNKDGWTVRNGKSYYLSNNKLTKGLKKISNNWYLFDKNGVMLKGIHKIPNKNIYGYFDNSGKRRFQNTKTNRAYYWIDKSGSITGIKNYAKVISQLPEMPTGCEITAVTMMINFAGKNITKDQAAKLMPRSHNPNKGFIGSPYKKFPLGFWVAPSGVKPVVRHYLGTAVNLTNCSLSTIKHKLINSHLVVTWVGWFDNIFNHAITLTGYHGNTIYYNDPWTGTKRSMSVVTFMSHWALDAHRALSY</sequence>
<protein>
    <recommendedName>
        <fullName evidence="5">Peptidase C39-like domain-containing protein</fullName>
    </recommendedName>
</protein>
<dbReference type="PANTHER" id="PTHR37806">
    <property type="entry name" value="LMO0724 PROTEIN"/>
    <property type="match status" value="1"/>
</dbReference>
<evidence type="ECO:0000256" key="2">
    <source>
        <dbReference type="PROSITE-ProRule" id="PRU00591"/>
    </source>
</evidence>
<dbReference type="Gene3D" id="2.10.270.20">
    <property type="match status" value="1"/>
</dbReference>
<dbReference type="InterPro" id="IPR039564">
    <property type="entry name" value="Peptidase_C39-like"/>
</dbReference>
<organism evidence="6 7">
    <name type="scientific">Lactobacillus pasteurii DSM 23907 = CRBIP 24.76</name>
    <dbReference type="NCBI Taxonomy" id="1423790"/>
    <lineage>
        <taxon>Bacteria</taxon>
        <taxon>Bacillati</taxon>
        <taxon>Bacillota</taxon>
        <taxon>Bacilli</taxon>
        <taxon>Lactobacillales</taxon>
        <taxon>Lactobacillaceae</taxon>
        <taxon>Lactobacillus</taxon>
    </lineage>
</organism>
<dbReference type="EMBL" id="CAKD01000013">
    <property type="protein sequence ID" value="CCI84890.1"/>
    <property type="molecule type" value="Genomic_DNA"/>
</dbReference>
<feature type="chain" id="PRO_5003711213" description="Peptidase C39-like domain-containing protein" evidence="4">
    <location>
        <begin position="29"/>
        <end position="345"/>
    </location>
</feature>
<reference evidence="6 7" key="1">
    <citation type="submission" date="2012-06" db="EMBL/GenBank/DDBJ databases">
        <title>Draft Genome Sequence of Lactobacillus pasteurii CRBIP 24.76T.</title>
        <authorList>
            <person name="Cousin S."/>
            <person name="Bouchier C."/>
            <person name="Loux V."/>
            <person name="Ma L."/>
            <person name="Creno S."/>
            <person name="Bizet C."/>
            <person name="Clermont D."/>
        </authorList>
    </citation>
    <scope>NUCLEOTIDE SEQUENCE [LARGE SCALE GENOMIC DNA]</scope>
    <source>
        <strain evidence="7">CRBIP 24.76T</strain>
    </source>
</reference>
<dbReference type="PROSITE" id="PS51170">
    <property type="entry name" value="CW"/>
    <property type="match status" value="1"/>
</dbReference>
<feature type="compositionally biased region" description="Low complexity" evidence="3">
    <location>
        <begin position="78"/>
        <end position="92"/>
    </location>
</feature>
<dbReference type="Proteomes" id="UP000009311">
    <property type="component" value="Unassembled WGS sequence"/>
</dbReference>
<feature type="compositionally biased region" description="Low complexity" evidence="3">
    <location>
        <begin position="33"/>
        <end position="62"/>
    </location>
</feature>
<evidence type="ECO:0000313" key="6">
    <source>
        <dbReference type="EMBL" id="CCI84890.1"/>
    </source>
</evidence>
<feature type="region of interest" description="Disordered" evidence="3">
    <location>
        <begin position="29"/>
        <end position="103"/>
    </location>
</feature>
<comment type="caution">
    <text evidence="6">The sequence shown here is derived from an EMBL/GenBank/DDBJ whole genome shotgun (WGS) entry which is preliminary data.</text>
</comment>
<feature type="signal peptide" evidence="4">
    <location>
        <begin position="1"/>
        <end position="28"/>
    </location>
</feature>
<dbReference type="PANTHER" id="PTHR37806:SF1">
    <property type="entry name" value="PEPTIDASE C39-LIKE DOMAIN-CONTAINING PROTEIN"/>
    <property type="match status" value="1"/>
</dbReference>
<dbReference type="eggNOG" id="COG5263">
    <property type="taxonomic scope" value="Bacteria"/>
</dbReference>
<keyword evidence="1" id="KW-0677">Repeat</keyword>
<dbReference type="SUPFAM" id="SSF69360">
    <property type="entry name" value="Cell wall binding repeat"/>
    <property type="match status" value="1"/>
</dbReference>
<evidence type="ECO:0000256" key="4">
    <source>
        <dbReference type="SAM" id="SignalP"/>
    </source>
</evidence>
<gene>
    <name evidence="6" type="ORF">BN53_02070</name>
</gene>
<dbReference type="InterPro" id="IPR018337">
    <property type="entry name" value="Cell_wall/Cho-bd_repeat"/>
</dbReference>
<dbReference type="Pfam" id="PF19127">
    <property type="entry name" value="Choline_bind_3"/>
    <property type="match status" value="1"/>
</dbReference>
<keyword evidence="7" id="KW-1185">Reference proteome</keyword>